<accession>A0A9Q0XJI9</accession>
<evidence type="ECO:0000313" key="1">
    <source>
        <dbReference type="EMBL" id="KAJ7316075.1"/>
    </source>
</evidence>
<organism evidence="1 2">
    <name type="scientific">Phrynocephalus forsythii</name>
    <dbReference type="NCBI Taxonomy" id="171643"/>
    <lineage>
        <taxon>Eukaryota</taxon>
        <taxon>Metazoa</taxon>
        <taxon>Chordata</taxon>
        <taxon>Craniata</taxon>
        <taxon>Vertebrata</taxon>
        <taxon>Euteleostomi</taxon>
        <taxon>Lepidosauria</taxon>
        <taxon>Squamata</taxon>
        <taxon>Bifurcata</taxon>
        <taxon>Unidentata</taxon>
        <taxon>Episquamata</taxon>
        <taxon>Toxicofera</taxon>
        <taxon>Iguania</taxon>
        <taxon>Acrodonta</taxon>
        <taxon>Agamidae</taxon>
        <taxon>Agaminae</taxon>
        <taxon>Phrynocephalus</taxon>
    </lineage>
</organism>
<name>A0A9Q0XJI9_9SAUR</name>
<reference evidence="1" key="1">
    <citation type="journal article" date="2023" name="DNA Res.">
        <title>Chromosome-level genome assembly of Phrynocephalus forsythii using third-generation DNA sequencing and Hi-C analysis.</title>
        <authorList>
            <person name="Qi Y."/>
            <person name="Zhao W."/>
            <person name="Zhao Y."/>
            <person name="Niu C."/>
            <person name="Cao S."/>
            <person name="Zhang Y."/>
        </authorList>
    </citation>
    <scope>NUCLEOTIDE SEQUENCE</scope>
    <source>
        <tissue evidence="1">Muscle</tissue>
    </source>
</reference>
<evidence type="ECO:0000313" key="2">
    <source>
        <dbReference type="Proteomes" id="UP001142489"/>
    </source>
</evidence>
<dbReference type="AlphaFoldDB" id="A0A9Q0XJI9"/>
<dbReference type="EMBL" id="JAPFRF010000011">
    <property type="protein sequence ID" value="KAJ7316075.1"/>
    <property type="molecule type" value="Genomic_DNA"/>
</dbReference>
<gene>
    <name evidence="1" type="ORF">JRQ81_002237</name>
</gene>
<protein>
    <submittedName>
        <fullName evidence="1">Uncharacterized protein</fullName>
    </submittedName>
</protein>
<comment type="caution">
    <text evidence="1">The sequence shown here is derived from an EMBL/GenBank/DDBJ whole genome shotgun (WGS) entry which is preliminary data.</text>
</comment>
<keyword evidence="2" id="KW-1185">Reference proteome</keyword>
<proteinExistence type="predicted"/>
<dbReference type="Proteomes" id="UP001142489">
    <property type="component" value="Unassembled WGS sequence"/>
</dbReference>
<sequence>MVSPVIKSSFHRWILHVKLVCVPFDIGNSGKRVLLLKDTVQILVAFNLMNRYFCYLLKLYLCLYCSFISSQGNCKSEAYLLVKKSILGHKRRNKKNTAEDGS</sequence>